<protein>
    <submittedName>
        <fullName evidence="1">Uncharacterized protein</fullName>
    </submittedName>
</protein>
<comment type="caution">
    <text evidence="1">The sequence shown here is derived from an EMBL/GenBank/DDBJ whole genome shotgun (WGS) entry which is preliminary data.</text>
</comment>
<name>A0A3M7SCB5_BRAPC</name>
<evidence type="ECO:0000313" key="1">
    <source>
        <dbReference type="EMBL" id="RNA33464.1"/>
    </source>
</evidence>
<keyword evidence="2" id="KW-1185">Reference proteome</keyword>
<dbReference type="Proteomes" id="UP000276133">
    <property type="component" value="Unassembled WGS sequence"/>
</dbReference>
<sequence>MDPGAVQIDGVAADSYAVGHLIWQRDDWIPAKAECVRLVGLFVYGQVGGLSQTARGQGAKLNAGCVIAVQLIGMVVDLSCDGY</sequence>
<accession>A0A3M7SCB5</accession>
<reference evidence="1 2" key="1">
    <citation type="journal article" date="2018" name="Sci. Rep.">
        <title>Genomic signatures of local adaptation to the degree of environmental predictability in rotifers.</title>
        <authorList>
            <person name="Franch-Gras L."/>
            <person name="Hahn C."/>
            <person name="Garcia-Roger E.M."/>
            <person name="Carmona M.J."/>
            <person name="Serra M."/>
            <person name="Gomez A."/>
        </authorList>
    </citation>
    <scope>NUCLEOTIDE SEQUENCE [LARGE SCALE GENOMIC DNA]</scope>
    <source>
        <strain evidence="1">HYR1</strain>
    </source>
</reference>
<dbReference type="EMBL" id="REGN01001634">
    <property type="protein sequence ID" value="RNA33464.1"/>
    <property type="molecule type" value="Genomic_DNA"/>
</dbReference>
<proteinExistence type="predicted"/>
<dbReference type="AlphaFoldDB" id="A0A3M7SCB5"/>
<gene>
    <name evidence="1" type="ORF">BpHYR1_012531</name>
</gene>
<organism evidence="1 2">
    <name type="scientific">Brachionus plicatilis</name>
    <name type="common">Marine rotifer</name>
    <name type="synonym">Brachionus muelleri</name>
    <dbReference type="NCBI Taxonomy" id="10195"/>
    <lineage>
        <taxon>Eukaryota</taxon>
        <taxon>Metazoa</taxon>
        <taxon>Spiralia</taxon>
        <taxon>Gnathifera</taxon>
        <taxon>Rotifera</taxon>
        <taxon>Eurotatoria</taxon>
        <taxon>Monogononta</taxon>
        <taxon>Pseudotrocha</taxon>
        <taxon>Ploima</taxon>
        <taxon>Brachionidae</taxon>
        <taxon>Brachionus</taxon>
    </lineage>
</organism>
<evidence type="ECO:0000313" key="2">
    <source>
        <dbReference type="Proteomes" id="UP000276133"/>
    </source>
</evidence>